<dbReference type="Pfam" id="PF12579">
    <property type="entry name" value="DUF3755"/>
    <property type="match status" value="1"/>
</dbReference>
<dbReference type="Proteomes" id="UP000288805">
    <property type="component" value="Unassembled WGS sequence"/>
</dbReference>
<proteinExistence type="predicted"/>
<evidence type="ECO:0000313" key="1">
    <source>
        <dbReference type="EMBL" id="RVW47746.1"/>
    </source>
</evidence>
<accession>A0A438EJ45</accession>
<evidence type="ECO:0000313" key="2">
    <source>
        <dbReference type="EMBL" id="RVX11488.1"/>
    </source>
</evidence>
<name>A0A438EJ45_VITVI</name>
<dbReference type="AlphaFoldDB" id="A0A438EJ45"/>
<dbReference type="PANTHER" id="PTHR14000:SF6">
    <property type="entry name" value="OS02G0631200 PROTEIN"/>
    <property type="match status" value="1"/>
</dbReference>
<reference evidence="1 3" key="1">
    <citation type="journal article" date="2018" name="PLoS Genet.">
        <title>Population sequencing reveals clonal diversity and ancestral inbreeding in the grapevine cultivar Chardonnay.</title>
        <authorList>
            <person name="Roach M.J."/>
            <person name="Johnson D.L."/>
            <person name="Bohlmann J."/>
            <person name="van Vuuren H.J."/>
            <person name="Jones S.J."/>
            <person name="Pretorius I.S."/>
            <person name="Schmidt S.A."/>
            <person name="Borneman A.R."/>
        </authorList>
    </citation>
    <scope>NUCLEOTIDE SEQUENCE [LARGE SCALE GENOMIC DNA]</scope>
    <source>
        <strain evidence="3">cv. Chardonnay</strain>
        <strain evidence="1">I10V1</strain>
        <tissue evidence="1">Leaf</tissue>
    </source>
</reference>
<organism evidence="1 3">
    <name type="scientific">Vitis vinifera</name>
    <name type="common">Grape</name>
    <dbReference type="NCBI Taxonomy" id="29760"/>
    <lineage>
        <taxon>Eukaryota</taxon>
        <taxon>Viridiplantae</taxon>
        <taxon>Streptophyta</taxon>
        <taxon>Embryophyta</taxon>
        <taxon>Tracheophyta</taxon>
        <taxon>Spermatophyta</taxon>
        <taxon>Magnoliopsida</taxon>
        <taxon>eudicotyledons</taxon>
        <taxon>Gunneridae</taxon>
        <taxon>Pentapetalae</taxon>
        <taxon>rosids</taxon>
        <taxon>Vitales</taxon>
        <taxon>Vitaceae</taxon>
        <taxon>Viteae</taxon>
        <taxon>Vitis</taxon>
    </lineage>
</organism>
<comment type="caution">
    <text evidence="1">The sequence shown here is derived from an EMBL/GenBank/DDBJ whole genome shotgun (WGS) entry which is preliminary data.</text>
</comment>
<evidence type="ECO:0000313" key="3">
    <source>
        <dbReference type="Proteomes" id="UP000288805"/>
    </source>
</evidence>
<dbReference type="PANTHER" id="PTHR14000">
    <property type="entry name" value="FINGER CCCH DOMAIN PROTEIN, PUTATIVE (DUF3755)-RELATED"/>
    <property type="match status" value="1"/>
</dbReference>
<dbReference type="EMBL" id="QGNW01000030">
    <property type="protein sequence ID" value="RVX11488.1"/>
    <property type="molecule type" value="Genomic_DNA"/>
</dbReference>
<protein>
    <submittedName>
        <fullName evidence="1">Uncharacterized protein</fullName>
    </submittedName>
</protein>
<dbReference type="InterPro" id="IPR022228">
    <property type="entry name" value="DUF3755"/>
</dbReference>
<sequence>MYKQLQDNIDLFCRTRDNITAILNDMRDMPGIMSHMPPLNVYINEDLANSVLPNTSQGCLTIHQL</sequence>
<dbReference type="EMBL" id="QGNW01001269">
    <property type="protein sequence ID" value="RVW47746.1"/>
    <property type="molecule type" value="Genomic_DNA"/>
</dbReference>
<gene>
    <name evidence="2" type="ORF">CK203_015850</name>
    <name evidence="1" type="ORF">CK203_103379</name>
</gene>